<dbReference type="EC" id="2.7.11.-" evidence="14"/>
<evidence type="ECO:0000313" key="18">
    <source>
        <dbReference type="Proteomes" id="UP000824221"/>
    </source>
</evidence>
<dbReference type="CDD" id="cd01918">
    <property type="entry name" value="HprK_C"/>
    <property type="match status" value="1"/>
</dbReference>
<comment type="catalytic activity">
    <reaction evidence="13 14">
        <text>[HPr protein]-O-phospho-L-serine + phosphate + H(+) = [HPr protein]-L-serine + diphosphate</text>
        <dbReference type="Rhea" id="RHEA:46604"/>
        <dbReference type="Rhea" id="RHEA-COMP:11602"/>
        <dbReference type="Rhea" id="RHEA-COMP:11603"/>
        <dbReference type="ChEBI" id="CHEBI:15378"/>
        <dbReference type="ChEBI" id="CHEBI:29999"/>
        <dbReference type="ChEBI" id="CHEBI:33019"/>
        <dbReference type="ChEBI" id="CHEBI:43474"/>
        <dbReference type="ChEBI" id="CHEBI:83421"/>
    </reaction>
</comment>
<keyword evidence="8 14" id="KW-0418">Kinase</keyword>
<comment type="function">
    <text evidence="14">Catalyzes the ATP- as well as the pyrophosphate-dependent phosphorylation of a specific serine residue in HPr, a phosphocarrier protein of the phosphoenolpyruvate-dependent sugar phosphotransferase system (PTS). HprK/P also catalyzes the pyrophosphate-producing, inorganic phosphate-dependent dephosphorylation (phosphorolysis) of seryl-phosphorylated HPr (P-Ser-HPr). The two antagonistic activities of HprK/P are regulated by several intracellular metabolites, which change their concentration in response to the absence or presence of rapidly metabolisable carbon sources (glucose, fructose, etc.) in the growth medium. Therefore, by controlling the phosphorylation state of HPr, HPrK/P is a sensor enzyme that plays a major role in the regulation of carbon metabolism and sugar transport: it mediates carbon catabolite repression (CCR), and regulates PTS-catalyzed carbohydrate uptake and inducer exclusion.</text>
</comment>
<sequence length="308" mass="34534">MNEHFFPTVTVMLDKFASDLEVEMLYAGRGIVKLSSISVDRPGLRLAGFFSYFDTQRILVIGLTEHEYLRSFSSEERKEKIKKLFDCGEIPCVIFSRDLPVLPEFMEFARATATPIFRSSRLTTMVMADLVAYLSRLLAPTTTVHGVLMDVFGVGILITGSSGVGKSETSMELIKRGHRLVADDSVLIKRVSSGLVGTAPERIRYFMELRGIGIINVKNMYGSGSILDEKQVEVIMELEHWQRDKQYDRIGGEKLTEEILGVKVPKLVVPVSPGRNLSILIEVAARNQRLKNMGYDAAQELIQRTIGR</sequence>
<dbReference type="AlphaFoldDB" id="A0A9D2H0X0"/>
<dbReference type="GO" id="GO:0000155">
    <property type="term" value="F:phosphorelay sensor kinase activity"/>
    <property type="evidence" value="ECO:0007669"/>
    <property type="project" value="InterPro"/>
</dbReference>
<evidence type="ECO:0000259" key="15">
    <source>
        <dbReference type="Pfam" id="PF02603"/>
    </source>
</evidence>
<keyword evidence="7 14" id="KW-0547">Nucleotide-binding</keyword>
<comment type="cofactor">
    <cofactor evidence="2 14">
        <name>Mg(2+)</name>
        <dbReference type="ChEBI" id="CHEBI:18420"/>
    </cofactor>
</comment>
<comment type="catalytic activity">
    <reaction evidence="1 14">
        <text>[HPr protein]-L-serine + ATP = [HPr protein]-O-phospho-L-serine + ADP + H(+)</text>
        <dbReference type="Rhea" id="RHEA:46600"/>
        <dbReference type="Rhea" id="RHEA-COMP:11602"/>
        <dbReference type="Rhea" id="RHEA-COMP:11603"/>
        <dbReference type="ChEBI" id="CHEBI:15378"/>
        <dbReference type="ChEBI" id="CHEBI:29999"/>
        <dbReference type="ChEBI" id="CHEBI:30616"/>
        <dbReference type="ChEBI" id="CHEBI:83421"/>
        <dbReference type="ChEBI" id="CHEBI:456216"/>
    </reaction>
</comment>
<dbReference type="PANTHER" id="PTHR30305">
    <property type="entry name" value="PROTEIN YJDM-RELATED"/>
    <property type="match status" value="1"/>
</dbReference>
<dbReference type="FunFam" id="3.40.50.300:FF:000174">
    <property type="entry name" value="HPr kinase/phosphorylase"/>
    <property type="match status" value="1"/>
</dbReference>
<evidence type="ECO:0000256" key="4">
    <source>
        <dbReference type="ARBA" id="ARBA00022527"/>
    </source>
</evidence>
<dbReference type="GO" id="GO:0006109">
    <property type="term" value="P:regulation of carbohydrate metabolic process"/>
    <property type="evidence" value="ECO:0007669"/>
    <property type="project" value="UniProtKB-UniRule"/>
</dbReference>
<keyword evidence="5 14" id="KW-0808">Transferase</keyword>
<evidence type="ECO:0000256" key="3">
    <source>
        <dbReference type="ARBA" id="ARBA00006883"/>
    </source>
</evidence>
<evidence type="ECO:0000256" key="5">
    <source>
        <dbReference type="ARBA" id="ARBA00022679"/>
    </source>
</evidence>
<dbReference type="InterPro" id="IPR027417">
    <property type="entry name" value="P-loop_NTPase"/>
</dbReference>
<evidence type="ECO:0000256" key="1">
    <source>
        <dbReference type="ARBA" id="ARBA00001120"/>
    </source>
</evidence>
<evidence type="ECO:0000256" key="8">
    <source>
        <dbReference type="ARBA" id="ARBA00022777"/>
    </source>
</evidence>
<dbReference type="PANTHER" id="PTHR30305:SF1">
    <property type="entry name" value="HPR KINASE_PHOSPHORYLASE"/>
    <property type="match status" value="1"/>
</dbReference>
<dbReference type="SUPFAM" id="SSF53795">
    <property type="entry name" value="PEP carboxykinase-like"/>
    <property type="match status" value="1"/>
</dbReference>
<comment type="subunit">
    <text evidence="14">Homohexamer.</text>
</comment>
<comment type="miscellaneous">
    <text evidence="14">Both phosphorylation and phosphorolysis are carried out by the same active site and suggest a common mechanism for both reactions.</text>
</comment>
<comment type="caution">
    <text evidence="17">The sequence shown here is derived from an EMBL/GenBank/DDBJ whole genome shotgun (WGS) entry which is preliminary data.</text>
</comment>
<dbReference type="GO" id="GO:0000287">
    <property type="term" value="F:magnesium ion binding"/>
    <property type="evidence" value="ECO:0007669"/>
    <property type="project" value="UniProtKB-UniRule"/>
</dbReference>
<reference evidence="17" key="2">
    <citation type="submission" date="2021-04" db="EMBL/GenBank/DDBJ databases">
        <authorList>
            <person name="Gilroy R."/>
        </authorList>
    </citation>
    <scope>NUCLEOTIDE SEQUENCE</scope>
    <source>
        <strain evidence="17">CHK156-179</strain>
    </source>
</reference>
<feature type="binding site" evidence="14">
    <location>
        <position position="167"/>
    </location>
    <ligand>
        <name>Mg(2+)</name>
        <dbReference type="ChEBI" id="CHEBI:18420"/>
    </ligand>
</feature>
<feature type="active site" evidence="14">
    <location>
        <position position="166"/>
    </location>
</feature>
<evidence type="ECO:0000256" key="7">
    <source>
        <dbReference type="ARBA" id="ARBA00022741"/>
    </source>
</evidence>
<evidence type="ECO:0000256" key="2">
    <source>
        <dbReference type="ARBA" id="ARBA00001946"/>
    </source>
</evidence>
<evidence type="ECO:0000256" key="9">
    <source>
        <dbReference type="ARBA" id="ARBA00022840"/>
    </source>
</evidence>
<feature type="region of interest" description="Important for the catalytic mechanism of both phosphorylation and dephosphorylation" evidence="14">
    <location>
        <begin position="207"/>
        <end position="216"/>
    </location>
</feature>
<evidence type="ECO:0000313" key="17">
    <source>
        <dbReference type="EMBL" id="HJA01932.1"/>
    </source>
</evidence>
<dbReference type="HAMAP" id="MF_01249">
    <property type="entry name" value="HPr_kinase"/>
    <property type="match status" value="1"/>
</dbReference>
<dbReference type="EMBL" id="DXAJ01000019">
    <property type="protein sequence ID" value="HJA01932.1"/>
    <property type="molecule type" value="Genomic_DNA"/>
</dbReference>
<comment type="similarity">
    <text evidence="3 14">Belongs to the HPrK/P family.</text>
</comment>
<dbReference type="InterPro" id="IPR011104">
    <property type="entry name" value="Hpr_kin/Pase_C"/>
</dbReference>
<evidence type="ECO:0000256" key="6">
    <source>
        <dbReference type="ARBA" id="ARBA00022723"/>
    </source>
</evidence>
<dbReference type="Proteomes" id="UP000824221">
    <property type="component" value="Unassembled WGS sequence"/>
</dbReference>
<dbReference type="InterPro" id="IPR028979">
    <property type="entry name" value="Ser_kin/Pase_Hpr-like_N_sf"/>
</dbReference>
<dbReference type="GO" id="GO:0004674">
    <property type="term" value="F:protein serine/threonine kinase activity"/>
    <property type="evidence" value="ECO:0007669"/>
    <property type="project" value="UniProtKB-KW"/>
</dbReference>
<feature type="domain" description="HPr kinase/phosphorylase C-terminal" evidence="16">
    <location>
        <begin position="138"/>
        <end position="304"/>
    </location>
</feature>
<dbReference type="Gene3D" id="3.40.50.300">
    <property type="entry name" value="P-loop containing nucleotide triphosphate hydrolases"/>
    <property type="match status" value="1"/>
</dbReference>
<dbReference type="InterPro" id="IPR003755">
    <property type="entry name" value="HPr(Ser)_kin/Pase"/>
</dbReference>
<keyword evidence="10 14" id="KW-0460">Magnesium</keyword>
<dbReference type="GO" id="GO:0004712">
    <property type="term" value="F:protein serine/threonine/tyrosine kinase activity"/>
    <property type="evidence" value="ECO:0007669"/>
    <property type="project" value="UniProtKB-UniRule"/>
</dbReference>
<evidence type="ECO:0000259" key="16">
    <source>
        <dbReference type="Pfam" id="PF07475"/>
    </source>
</evidence>
<feature type="active site" evidence="14">
    <location>
        <position position="249"/>
    </location>
</feature>
<feature type="binding site" evidence="14">
    <location>
        <begin position="160"/>
        <end position="167"/>
    </location>
    <ligand>
        <name>ATP</name>
        <dbReference type="ChEBI" id="CHEBI:30616"/>
    </ligand>
</feature>
<feature type="domain" description="HPr(Ser) kinase/phosphorylase N-terminal" evidence="15">
    <location>
        <begin position="9"/>
        <end position="134"/>
    </location>
</feature>
<dbReference type="Gene3D" id="3.40.1390.20">
    <property type="entry name" value="HprK N-terminal domain-like"/>
    <property type="match status" value="1"/>
</dbReference>
<dbReference type="NCBIfam" id="TIGR00679">
    <property type="entry name" value="hpr-ser"/>
    <property type="match status" value="1"/>
</dbReference>
<evidence type="ECO:0000256" key="11">
    <source>
        <dbReference type="ARBA" id="ARBA00023268"/>
    </source>
</evidence>
<protein>
    <recommendedName>
        <fullName evidence="14">HPr kinase/phosphorylase</fullName>
        <shortName evidence="14">HPrK/P</shortName>
        <ecNumber evidence="14">2.7.11.-</ecNumber>
        <ecNumber evidence="14">2.7.4.-</ecNumber>
    </recommendedName>
    <alternativeName>
        <fullName evidence="14">HPr(Ser) kinase/phosphorylase</fullName>
    </alternativeName>
</protein>
<reference evidence="17" key="1">
    <citation type="journal article" date="2021" name="PeerJ">
        <title>Extensive microbial diversity within the chicken gut microbiome revealed by metagenomics and culture.</title>
        <authorList>
            <person name="Gilroy R."/>
            <person name="Ravi A."/>
            <person name="Getino M."/>
            <person name="Pursley I."/>
            <person name="Horton D.L."/>
            <person name="Alikhan N.F."/>
            <person name="Baker D."/>
            <person name="Gharbi K."/>
            <person name="Hall N."/>
            <person name="Watson M."/>
            <person name="Adriaenssens E.M."/>
            <person name="Foster-Nyarko E."/>
            <person name="Jarju S."/>
            <person name="Secka A."/>
            <person name="Antonio M."/>
            <person name="Oren A."/>
            <person name="Chaudhuri R.R."/>
            <person name="La Ragione R."/>
            <person name="Hildebrand F."/>
            <person name="Pallen M.J."/>
        </authorList>
    </citation>
    <scope>NUCLEOTIDE SEQUENCE</scope>
    <source>
        <strain evidence="17">CHK156-179</strain>
    </source>
</reference>
<dbReference type="InterPro" id="IPR011126">
    <property type="entry name" value="Hpr_kin/Pase_Hpr_N"/>
</dbReference>
<accession>A0A9D2H0X0</accession>
<comment type="domain">
    <text evidence="14">The Walker A ATP-binding motif also binds Pi and PPi.</text>
</comment>
<feature type="active site" description="Proton acceptor; for phosphorylation activity. Proton donor; for dephosphorylation activity" evidence="14">
    <location>
        <position position="184"/>
    </location>
</feature>
<dbReference type="Pfam" id="PF02603">
    <property type="entry name" value="Hpr_kinase_N"/>
    <property type="match status" value="1"/>
</dbReference>
<dbReference type="GO" id="GO:0005524">
    <property type="term" value="F:ATP binding"/>
    <property type="evidence" value="ECO:0007669"/>
    <property type="project" value="UniProtKB-UniRule"/>
</dbReference>
<keyword evidence="6 14" id="KW-0479">Metal-binding</keyword>
<feature type="region of interest" description="Important for the catalytic mechanism of dephosphorylation" evidence="14">
    <location>
        <begin position="270"/>
        <end position="275"/>
    </location>
</feature>
<evidence type="ECO:0000256" key="13">
    <source>
        <dbReference type="ARBA" id="ARBA00047657"/>
    </source>
</evidence>
<dbReference type="SUPFAM" id="SSF75138">
    <property type="entry name" value="HprK N-terminal domain-like"/>
    <property type="match status" value="1"/>
</dbReference>
<evidence type="ECO:0000256" key="14">
    <source>
        <dbReference type="HAMAP-Rule" id="MF_01249"/>
    </source>
</evidence>
<evidence type="ECO:0000256" key="12">
    <source>
        <dbReference type="ARBA" id="ARBA00023277"/>
    </source>
</evidence>
<evidence type="ECO:0000256" key="10">
    <source>
        <dbReference type="ARBA" id="ARBA00022842"/>
    </source>
</evidence>
<dbReference type="Pfam" id="PF07475">
    <property type="entry name" value="Hpr_kinase_C"/>
    <property type="match status" value="1"/>
</dbReference>
<keyword evidence="4 14" id="KW-0723">Serine/threonine-protein kinase</keyword>
<proteinExistence type="inferred from homology"/>
<keyword evidence="12 14" id="KW-0119">Carbohydrate metabolism</keyword>
<keyword evidence="9 14" id="KW-0067">ATP-binding</keyword>
<feature type="binding site" evidence="14">
    <location>
        <position position="208"/>
    </location>
    <ligand>
        <name>Mg(2+)</name>
        <dbReference type="ChEBI" id="CHEBI:18420"/>
    </ligand>
</feature>
<organism evidence="17 18">
    <name type="scientific">Candidatus Gallimonas gallistercoris</name>
    <dbReference type="NCBI Taxonomy" id="2838602"/>
    <lineage>
        <taxon>Bacteria</taxon>
        <taxon>Bacillati</taxon>
        <taxon>Bacillota</taxon>
        <taxon>Clostridia</taxon>
        <taxon>Candidatus Gallimonas</taxon>
    </lineage>
</organism>
<feature type="active site" evidence="14">
    <location>
        <position position="145"/>
    </location>
</feature>
<name>A0A9D2H0X0_9FIRM</name>
<gene>
    <name evidence="14 17" type="primary">hprK</name>
    <name evidence="17" type="ORF">H9797_00930</name>
</gene>
<dbReference type="EC" id="2.7.4.-" evidence="14"/>
<keyword evidence="11 14" id="KW-0511">Multifunctional enzyme</keyword>